<reference evidence="9 12" key="2">
    <citation type="submission" date="2019-07" db="EMBL/GenBank/DDBJ databases">
        <title>Whole genome shotgun sequence of Halomonas cupida NBRC 102219.</title>
        <authorList>
            <person name="Hosoyama A."/>
            <person name="Uohara A."/>
            <person name="Ohji S."/>
            <person name="Ichikawa N."/>
        </authorList>
    </citation>
    <scope>NUCLEOTIDE SEQUENCE [LARGE SCALE GENOMIC DNA]</scope>
    <source>
        <strain evidence="9 12">NBRC 102219</strain>
    </source>
</reference>
<organism evidence="10 11">
    <name type="scientific">Halomonas cupida</name>
    <dbReference type="NCBI Taxonomy" id="44933"/>
    <lineage>
        <taxon>Bacteria</taxon>
        <taxon>Pseudomonadati</taxon>
        <taxon>Pseudomonadota</taxon>
        <taxon>Gammaproteobacteria</taxon>
        <taxon>Oceanospirillales</taxon>
        <taxon>Halomonadaceae</taxon>
        <taxon>Halomonas</taxon>
    </lineage>
</organism>
<feature type="domain" description="Dihydroneopterin aldolase/epimerase" evidence="8">
    <location>
        <begin position="18"/>
        <end position="128"/>
    </location>
</feature>
<reference evidence="10 11" key="1">
    <citation type="submission" date="2016-11" db="EMBL/GenBank/DDBJ databases">
        <authorList>
            <person name="Jaros S."/>
            <person name="Januszkiewicz K."/>
            <person name="Wedrychowicz H."/>
        </authorList>
    </citation>
    <scope>NUCLEOTIDE SEQUENCE [LARGE SCALE GENOMIC DNA]</scope>
    <source>
        <strain evidence="10 11">DSM 4740</strain>
    </source>
</reference>
<evidence type="ECO:0000256" key="3">
    <source>
        <dbReference type="ARBA" id="ARBA00043806"/>
    </source>
</evidence>
<evidence type="ECO:0000313" key="11">
    <source>
        <dbReference type="Proteomes" id="UP000184123"/>
    </source>
</evidence>
<dbReference type="GO" id="GO:0006760">
    <property type="term" value="P:folic acid-containing compound metabolic process"/>
    <property type="evidence" value="ECO:0007669"/>
    <property type="project" value="InterPro"/>
</dbReference>
<dbReference type="SUPFAM" id="SSF55620">
    <property type="entry name" value="Tetrahydrobiopterin biosynthesis enzymes-like"/>
    <property type="match status" value="1"/>
</dbReference>
<proteinExistence type="inferred from homology"/>
<dbReference type="PANTHER" id="PTHR42844">
    <property type="entry name" value="DIHYDRONEOPTERIN ALDOLASE 1-RELATED"/>
    <property type="match status" value="1"/>
</dbReference>
<evidence type="ECO:0000256" key="2">
    <source>
        <dbReference type="ARBA" id="ARBA00023235"/>
    </source>
</evidence>
<dbReference type="GO" id="GO:0004150">
    <property type="term" value="F:dihydroneopterin aldolase activity"/>
    <property type="evidence" value="ECO:0007669"/>
    <property type="project" value="InterPro"/>
</dbReference>
<evidence type="ECO:0000256" key="4">
    <source>
        <dbReference type="ARBA" id="ARBA00044039"/>
    </source>
</evidence>
<comment type="similarity">
    <text evidence="1">Belongs to the DHNA family.</text>
</comment>
<dbReference type="AlphaFoldDB" id="A0A1M7HUQ3"/>
<dbReference type="STRING" id="44933.SAMN05660971_02689"/>
<dbReference type="InterPro" id="IPR006157">
    <property type="entry name" value="FolB_dom"/>
</dbReference>
<dbReference type="SMART" id="SM00905">
    <property type="entry name" value="FolB"/>
    <property type="match status" value="1"/>
</dbReference>
<evidence type="ECO:0000313" key="12">
    <source>
        <dbReference type="Proteomes" id="UP000321726"/>
    </source>
</evidence>
<feature type="region of interest" description="Disordered" evidence="7">
    <location>
        <begin position="129"/>
        <end position="148"/>
    </location>
</feature>
<dbReference type="PANTHER" id="PTHR42844:SF10">
    <property type="entry name" value="DIHYDRONEOPTERIN TRIPHOSPHATE 2'-EPIMERASE"/>
    <property type="match status" value="1"/>
</dbReference>
<dbReference type="NCBIfam" id="NF008418">
    <property type="entry name" value="PRK11245.1"/>
    <property type="match status" value="1"/>
</dbReference>
<evidence type="ECO:0000256" key="6">
    <source>
        <dbReference type="ARBA" id="ARBA00044306"/>
    </source>
</evidence>
<dbReference type="OrthoDB" id="1121389at2"/>
<evidence type="ECO:0000313" key="9">
    <source>
        <dbReference type="EMBL" id="GEN23904.1"/>
    </source>
</evidence>
<name>A0A1M7HUQ3_9GAMM</name>
<evidence type="ECO:0000313" key="10">
    <source>
        <dbReference type="EMBL" id="SHM32246.1"/>
    </source>
</evidence>
<dbReference type="NCBIfam" id="TIGR00526">
    <property type="entry name" value="folB_dom"/>
    <property type="match status" value="1"/>
</dbReference>
<dbReference type="InterPro" id="IPR043133">
    <property type="entry name" value="GTP-CH-I_C/QueF"/>
</dbReference>
<dbReference type="EMBL" id="BJXU01000066">
    <property type="protein sequence ID" value="GEN23904.1"/>
    <property type="molecule type" value="Genomic_DNA"/>
</dbReference>
<evidence type="ECO:0000256" key="7">
    <source>
        <dbReference type="SAM" id="MobiDB-lite"/>
    </source>
</evidence>
<dbReference type="InterPro" id="IPR006156">
    <property type="entry name" value="Dihydroneopterin_aldolase"/>
</dbReference>
<dbReference type="EMBL" id="FRCA01000007">
    <property type="protein sequence ID" value="SHM32246.1"/>
    <property type="molecule type" value="Genomic_DNA"/>
</dbReference>
<protein>
    <recommendedName>
        <fullName evidence="5">Dihydroneopterin triphosphate 2'-epimerase</fullName>
        <ecNumber evidence="4">5.1.99.7</ecNumber>
    </recommendedName>
    <alternativeName>
        <fullName evidence="6">D-erythro-7,8-dihydroneopterin triphosphate epimerase</fullName>
    </alternativeName>
</protein>
<accession>A0A1M7HUQ3</accession>
<sequence>MALHVLDDQHLDHSLATIRIKNLRLRTYIGIKDEEVRNLQDVIINAVIRYPADEAVAFDQIEQALNYRTITKEIIAHVEGNRFMLLERMTRELLDLIMSHEQVLTTQLEIDKPHALRFADSVSVTLSASRQTRQRENLQLPGRDSDKS</sequence>
<dbReference type="GO" id="GO:0005829">
    <property type="term" value="C:cytosol"/>
    <property type="evidence" value="ECO:0007669"/>
    <property type="project" value="TreeGrafter"/>
</dbReference>
<comment type="catalytic activity">
    <reaction evidence="3">
        <text>7,8-dihydroneopterin 3'-triphosphate = 7,8-dihydromonapterin 3'-triphosphate</text>
        <dbReference type="Rhea" id="RHEA:28346"/>
        <dbReference type="ChEBI" id="CHEBI:58462"/>
        <dbReference type="ChEBI" id="CHEBI:61186"/>
        <dbReference type="EC" id="5.1.99.7"/>
    </reaction>
</comment>
<keyword evidence="12" id="KW-1185">Reference proteome</keyword>
<dbReference type="Gene3D" id="3.30.1130.10">
    <property type="match status" value="1"/>
</dbReference>
<gene>
    <name evidence="9" type="primary">folX</name>
    <name evidence="9" type="ORF">HCU01_18530</name>
    <name evidence="10" type="ORF">SAMN05660971_02689</name>
</gene>
<dbReference type="Proteomes" id="UP000184123">
    <property type="component" value="Unassembled WGS sequence"/>
</dbReference>
<evidence type="ECO:0000256" key="1">
    <source>
        <dbReference type="ARBA" id="ARBA00005708"/>
    </source>
</evidence>
<dbReference type="EC" id="5.1.99.7" evidence="4"/>
<evidence type="ECO:0000259" key="8">
    <source>
        <dbReference type="SMART" id="SM00905"/>
    </source>
</evidence>
<dbReference type="Pfam" id="PF02152">
    <property type="entry name" value="FolB"/>
    <property type="match status" value="1"/>
</dbReference>
<keyword evidence="2" id="KW-0413">Isomerase</keyword>
<dbReference type="RefSeq" id="WP_073435722.1">
    <property type="nucleotide sequence ID" value="NZ_BJXU01000066.1"/>
</dbReference>
<dbReference type="Proteomes" id="UP000321726">
    <property type="component" value="Unassembled WGS sequence"/>
</dbReference>
<dbReference type="GO" id="GO:0008719">
    <property type="term" value="F:dihydroneopterin triphosphate 2'-epimerase activity"/>
    <property type="evidence" value="ECO:0007669"/>
    <property type="project" value="UniProtKB-EC"/>
</dbReference>
<evidence type="ECO:0000256" key="5">
    <source>
        <dbReference type="ARBA" id="ARBA00044197"/>
    </source>
</evidence>